<sequence>MSTDDDYRPPLADYFDSLEQRYGEGFNFEKLSDEELTELERLGRDAVERDPKVSAVEKQNLGMLLRLVNLVREKRAR</sequence>
<evidence type="ECO:0000313" key="2">
    <source>
        <dbReference type="Proteomes" id="UP000002383"/>
    </source>
</evidence>
<dbReference type="Proteomes" id="UP000002383">
    <property type="component" value="Chromosome"/>
</dbReference>
<reference evidence="1 2" key="1">
    <citation type="journal article" date="2011" name="Stand. Genomic Sci.">
        <title>Complete genome sequence of 'Thioalkalivibrio sulfidophilus' HL-EbGr7.</title>
        <authorList>
            <person name="Muyzer G."/>
            <person name="Sorokin D.Y."/>
            <person name="Mavromatis K."/>
            <person name="Lapidus A."/>
            <person name="Clum A."/>
            <person name="Ivanova N."/>
            <person name="Pati A."/>
            <person name="d'Haeseleer P."/>
            <person name="Woyke T."/>
            <person name="Kyrpides N.C."/>
        </authorList>
    </citation>
    <scope>NUCLEOTIDE SEQUENCE [LARGE SCALE GENOMIC DNA]</scope>
    <source>
        <strain evidence="1 2">HL-EbGR7</strain>
    </source>
</reference>
<dbReference type="RefSeq" id="WP_012639084.1">
    <property type="nucleotide sequence ID" value="NC_011901.1"/>
</dbReference>
<gene>
    <name evidence="1" type="ordered locus">Tgr7_2533</name>
</gene>
<dbReference type="HOGENOM" id="CLU_2669967_0_0_6"/>
<dbReference type="AlphaFoldDB" id="B8GM22"/>
<proteinExistence type="predicted"/>
<organism evidence="1 2">
    <name type="scientific">Thioalkalivibrio sulfidiphilus (strain HL-EbGR7)</name>
    <dbReference type="NCBI Taxonomy" id="396588"/>
    <lineage>
        <taxon>Bacteria</taxon>
        <taxon>Pseudomonadati</taxon>
        <taxon>Pseudomonadota</taxon>
        <taxon>Gammaproteobacteria</taxon>
        <taxon>Chromatiales</taxon>
        <taxon>Ectothiorhodospiraceae</taxon>
        <taxon>Thioalkalivibrio</taxon>
    </lineage>
</organism>
<dbReference type="OrthoDB" id="5785057at2"/>
<accession>B8GM22</accession>
<keyword evidence="2" id="KW-1185">Reference proteome</keyword>
<evidence type="ECO:0000313" key="1">
    <source>
        <dbReference type="EMBL" id="ACL73609.1"/>
    </source>
</evidence>
<dbReference type="eggNOG" id="ENOG502ZT6U">
    <property type="taxonomic scope" value="Bacteria"/>
</dbReference>
<dbReference type="EMBL" id="CP001339">
    <property type="protein sequence ID" value="ACL73609.1"/>
    <property type="molecule type" value="Genomic_DNA"/>
</dbReference>
<name>B8GM22_THISH</name>
<dbReference type="KEGG" id="tgr:Tgr7_2533"/>
<protein>
    <submittedName>
        <fullName evidence="1">Uncharacterized protein</fullName>
    </submittedName>
</protein>